<dbReference type="Proteomes" id="UP001497480">
    <property type="component" value="Unassembled WGS sequence"/>
</dbReference>
<keyword evidence="16 22" id="KW-0376">Hydrogen peroxide</keyword>
<reference evidence="24 25" key="1">
    <citation type="submission" date="2024-03" db="EMBL/GenBank/DDBJ databases">
        <authorList>
            <person name="Martinez-Hernandez J."/>
        </authorList>
    </citation>
    <scope>NUCLEOTIDE SEQUENCE [LARGE SCALE GENOMIC DNA]</scope>
</reference>
<evidence type="ECO:0000256" key="5">
    <source>
        <dbReference type="ARBA" id="ARBA00012313"/>
    </source>
</evidence>
<evidence type="ECO:0000256" key="12">
    <source>
        <dbReference type="ARBA" id="ARBA00023002"/>
    </source>
</evidence>
<feature type="binding site" evidence="19">
    <location>
        <position position="250"/>
    </location>
    <ligand>
        <name>Ca(2+)</name>
        <dbReference type="ChEBI" id="CHEBI:29108"/>
        <label>2</label>
    </ligand>
</feature>
<dbReference type="GO" id="GO:0046872">
    <property type="term" value="F:metal ion binding"/>
    <property type="evidence" value="ECO:0007669"/>
    <property type="project" value="UniProtKB-UniRule"/>
</dbReference>
<dbReference type="PROSITE" id="PS00435">
    <property type="entry name" value="PEROXIDASE_1"/>
    <property type="match status" value="1"/>
</dbReference>
<dbReference type="PANTHER" id="PTHR31517">
    <property type="match status" value="1"/>
</dbReference>
<feature type="active site" description="Proton acceptor" evidence="17">
    <location>
        <position position="76"/>
    </location>
</feature>
<feature type="binding site" evidence="19">
    <location>
        <position position="82"/>
    </location>
    <ligand>
        <name>Ca(2+)</name>
        <dbReference type="ChEBI" id="CHEBI:29108"/>
        <label>1</label>
    </ligand>
</feature>
<dbReference type="Gene3D" id="1.10.420.10">
    <property type="entry name" value="Peroxidase, domain 2"/>
    <property type="match status" value="1"/>
</dbReference>
<keyword evidence="15" id="KW-0325">Glycoprotein</keyword>
<evidence type="ECO:0000256" key="8">
    <source>
        <dbReference type="ARBA" id="ARBA00022617"/>
    </source>
</evidence>
<comment type="similarity">
    <text evidence="4">Belongs to the peroxidase family. Ascorbate peroxidase subfamily.</text>
</comment>
<dbReference type="AlphaFoldDB" id="A0AAV1XX17"/>
<evidence type="ECO:0000256" key="17">
    <source>
        <dbReference type="PIRSR" id="PIRSR600823-1"/>
    </source>
</evidence>
<dbReference type="GO" id="GO:0042744">
    <property type="term" value="P:hydrogen peroxide catabolic process"/>
    <property type="evidence" value="ECO:0007669"/>
    <property type="project" value="UniProtKB-KW"/>
</dbReference>
<protein>
    <recommendedName>
        <fullName evidence="5 22">Peroxidase</fullName>
        <ecNumber evidence="5 22">1.11.1.7</ecNumber>
    </recommendedName>
</protein>
<keyword evidence="6 22" id="KW-0964">Secreted</keyword>
<feature type="disulfide bond" evidence="21">
    <location>
        <begin position="127"/>
        <end position="324"/>
    </location>
</feature>
<feature type="binding site" evidence="19">
    <location>
        <position position="95"/>
    </location>
    <ligand>
        <name>Ca(2+)</name>
        <dbReference type="ChEBI" id="CHEBI:29108"/>
        <label>1</label>
    </ligand>
</feature>
<evidence type="ECO:0000256" key="2">
    <source>
        <dbReference type="ARBA" id="ARBA00002322"/>
    </source>
</evidence>
<dbReference type="GO" id="GO:0005576">
    <property type="term" value="C:extracellular region"/>
    <property type="evidence" value="ECO:0007669"/>
    <property type="project" value="UniProtKB-SubCell"/>
</dbReference>
<comment type="similarity">
    <text evidence="22">Belongs to the peroxidase family. Classical plant (class III) peroxidase subfamily.</text>
</comment>
<evidence type="ECO:0000256" key="21">
    <source>
        <dbReference type="PIRSR" id="PIRSR600823-5"/>
    </source>
</evidence>
<evidence type="ECO:0000256" key="6">
    <source>
        <dbReference type="ARBA" id="ARBA00022525"/>
    </source>
</evidence>
<evidence type="ECO:0000256" key="9">
    <source>
        <dbReference type="ARBA" id="ARBA00022723"/>
    </source>
</evidence>
<dbReference type="InterPro" id="IPR019794">
    <property type="entry name" value="Peroxidases_AS"/>
</dbReference>
<feature type="domain" description="Plant heme peroxidase family profile" evidence="23">
    <location>
        <begin position="35"/>
        <end position="328"/>
    </location>
</feature>
<proteinExistence type="inferred from homology"/>
<dbReference type="PANTHER" id="PTHR31517:SF17">
    <property type="entry name" value="PEROXIDASE 6"/>
    <property type="match status" value="1"/>
</dbReference>
<accession>A0AAV1XX17</accession>
<evidence type="ECO:0000256" key="22">
    <source>
        <dbReference type="RuleBase" id="RU362060"/>
    </source>
</evidence>
<feature type="binding site" evidence="18">
    <location>
        <position position="168"/>
    </location>
    <ligand>
        <name>substrate</name>
    </ligand>
</feature>
<keyword evidence="12 22" id="KW-0560">Oxidoreductase</keyword>
<dbReference type="PRINTS" id="PR00458">
    <property type="entry name" value="PEROXIDASE"/>
</dbReference>
<evidence type="ECO:0000256" key="7">
    <source>
        <dbReference type="ARBA" id="ARBA00022559"/>
    </source>
</evidence>
<dbReference type="Gene3D" id="1.10.520.10">
    <property type="match status" value="1"/>
</dbReference>
<dbReference type="CDD" id="cd00693">
    <property type="entry name" value="secretory_peroxidase"/>
    <property type="match status" value="1"/>
</dbReference>
<dbReference type="FunFam" id="1.10.420.10:FF:000001">
    <property type="entry name" value="Peroxidase"/>
    <property type="match status" value="1"/>
</dbReference>
<feature type="binding site" evidence="19">
    <location>
        <position position="84"/>
    </location>
    <ligand>
        <name>Ca(2+)</name>
        <dbReference type="ChEBI" id="CHEBI:29108"/>
        <label>1</label>
    </ligand>
</feature>
<dbReference type="PROSITE" id="PS50873">
    <property type="entry name" value="PEROXIDASE_4"/>
    <property type="match status" value="1"/>
</dbReference>
<dbReference type="FunFam" id="1.10.520.10:FF:000006">
    <property type="entry name" value="Peroxidase"/>
    <property type="match status" value="1"/>
</dbReference>
<evidence type="ECO:0000256" key="10">
    <source>
        <dbReference type="ARBA" id="ARBA00022729"/>
    </source>
</evidence>
<name>A0AAV1XX17_LUPLU</name>
<keyword evidence="10 22" id="KW-0732">Signal</keyword>
<dbReference type="PROSITE" id="PS00436">
    <property type="entry name" value="PEROXIDASE_2"/>
    <property type="match status" value="1"/>
</dbReference>
<feature type="binding site" evidence="19">
    <location>
        <position position="199"/>
    </location>
    <ligand>
        <name>Ca(2+)</name>
        <dbReference type="ChEBI" id="CHEBI:29108"/>
        <label>2</label>
    </ligand>
</feature>
<evidence type="ECO:0000256" key="1">
    <source>
        <dbReference type="ARBA" id="ARBA00000189"/>
    </source>
</evidence>
<dbReference type="Pfam" id="PF00141">
    <property type="entry name" value="peroxidase"/>
    <property type="match status" value="1"/>
</dbReference>
<dbReference type="SUPFAM" id="SSF48113">
    <property type="entry name" value="Heme-dependent peroxidases"/>
    <property type="match status" value="1"/>
</dbReference>
<evidence type="ECO:0000313" key="25">
    <source>
        <dbReference type="Proteomes" id="UP001497480"/>
    </source>
</evidence>
<evidence type="ECO:0000256" key="15">
    <source>
        <dbReference type="ARBA" id="ARBA00023180"/>
    </source>
</evidence>
<comment type="caution">
    <text evidence="24">The sequence shown here is derived from an EMBL/GenBank/DDBJ whole genome shotgun (WGS) entry which is preliminary data.</text>
</comment>
<keyword evidence="9 19" id="KW-0479">Metal-binding</keyword>
<comment type="subcellular location">
    <subcellularLocation>
        <location evidence="3 22">Secreted</location>
    </subcellularLocation>
</comment>
<dbReference type="InterPro" id="IPR002016">
    <property type="entry name" value="Haem_peroxidase"/>
</dbReference>
<comment type="cofactor">
    <cofactor evidence="19 22">
        <name>Ca(2+)</name>
        <dbReference type="ChEBI" id="CHEBI:29108"/>
    </cofactor>
    <text evidence="19 22">Binds 2 calcium ions per subunit.</text>
</comment>
<keyword evidence="11 19" id="KW-0106">Calcium</keyword>
<evidence type="ECO:0000256" key="4">
    <source>
        <dbReference type="ARBA" id="ARBA00006873"/>
    </source>
</evidence>
<comment type="function">
    <text evidence="2">Removal of H(2)O(2), oxidation of toxic reductants, biosynthesis and degradation of lignin, suberization, auxin catabolism, response to environmental stresses such as wounding, pathogen attack and oxidative stress. These functions might be dependent on each isozyme/isoform in each plant tissue.</text>
</comment>
<dbReference type="GO" id="GO:0020037">
    <property type="term" value="F:heme binding"/>
    <property type="evidence" value="ECO:0007669"/>
    <property type="project" value="UniProtKB-UniRule"/>
</dbReference>
<dbReference type="GO" id="GO:0140825">
    <property type="term" value="F:lactoperoxidase activity"/>
    <property type="evidence" value="ECO:0007669"/>
    <property type="project" value="UniProtKB-EC"/>
</dbReference>
<feature type="binding site" description="axial binding residue" evidence="19">
    <location>
        <position position="198"/>
    </location>
    <ligand>
        <name>heme b</name>
        <dbReference type="ChEBI" id="CHEBI:60344"/>
    </ligand>
    <ligandPart>
        <name>Fe</name>
        <dbReference type="ChEBI" id="CHEBI:18248"/>
    </ligandPart>
</feature>
<evidence type="ECO:0000256" key="14">
    <source>
        <dbReference type="ARBA" id="ARBA00023157"/>
    </source>
</evidence>
<feature type="signal peptide" evidence="22">
    <location>
        <begin position="1"/>
        <end position="22"/>
    </location>
</feature>
<keyword evidence="8 22" id="KW-0349">Heme</keyword>
<evidence type="ECO:0000256" key="19">
    <source>
        <dbReference type="PIRSR" id="PIRSR600823-3"/>
    </source>
</evidence>
<feature type="disulfide bond" evidence="21">
    <location>
        <begin position="205"/>
        <end position="237"/>
    </location>
</feature>
<evidence type="ECO:0000256" key="11">
    <source>
        <dbReference type="ARBA" id="ARBA00022837"/>
    </source>
</evidence>
<organism evidence="24 25">
    <name type="scientific">Lupinus luteus</name>
    <name type="common">European yellow lupine</name>
    <dbReference type="NCBI Taxonomy" id="3873"/>
    <lineage>
        <taxon>Eukaryota</taxon>
        <taxon>Viridiplantae</taxon>
        <taxon>Streptophyta</taxon>
        <taxon>Embryophyta</taxon>
        <taxon>Tracheophyta</taxon>
        <taxon>Spermatophyta</taxon>
        <taxon>Magnoliopsida</taxon>
        <taxon>eudicotyledons</taxon>
        <taxon>Gunneridae</taxon>
        <taxon>Pentapetalae</taxon>
        <taxon>rosids</taxon>
        <taxon>fabids</taxon>
        <taxon>Fabales</taxon>
        <taxon>Fabaceae</taxon>
        <taxon>Papilionoideae</taxon>
        <taxon>50 kb inversion clade</taxon>
        <taxon>genistoids sensu lato</taxon>
        <taxon>core genistoids</taxon>
        <taxon>Genisteae</taxon>
        <taxon>Lupinus</taxon>
    </lineage>
</organism>
<evidence type="ECO:0000256" key="3">
    <source>
        <dbReference type="ARBA" id="ARBA00004613"/>
    </source>
</evidence>
<evidence type="ECO:0000313" key="24">
    <source>
        <dbReference type="EMBL" id="CAL0326356.1"/>
    </source>
</evidence>
<dbReference type="InterPro" id="IPR019793">
    <property type="entry name" value="Peroxidases_heam-ligand_BS"/>
</dbReference>
<dbReference type="EC" id="1.11.1.7" evidence="5 22"/>
<dbReference type="InterPro" id="IPR010255">
    <property type="entry name" value="Haem_peroxidase_sf"/>
</dbReference>
<feature type="disulfide bond" evidence="21">
    <location>
        <begin position="45"/>
        <end position="121"/>
    </location>
</feature>
<feature type="binding site" evidence="19">
    <location>
        <position position="77"/>
    </location>
    <ligand>
        <name>Ca(2+)</name>
        <dbReference type="ChEBI" id="CHEBI:29108"/>
        <label>1</label>
    </ligand>
</feature>
<keyword evidence="13 19" id="KW-0408">Iron</keyword>
<feature type="binding site" evidence="19">
    <location>
        <position position="255"/>
    </location>
    <ligand>
        <name>Ca(2+)</name>
        <dbReference type="ChEBI" id="CHEBI:29108"/>
        <label>2</label>
    </ligand>
</feature>
<keyword evidence="25" id="KW-1185">Reference proteome</keyword>
<evidence type="ECO:0000256" key="13">
    <source>
        <dbReference type="ARBA" id="ARBA00023004"/>
    </source>
</evidence>
<feature type="binding site" evidence="19">
    <location>
        <position position="247"/>
    </location>
    <ligand>
        <name>Ca(2+)</name>
        <dbReference type="ChEBI" id="CHEBI:29108"/>
        <label>2</label>
    </ligand>
</feature>
<comment type="catalytic activity">
    <reaction evidence="1 22">
        <text>2 a phenolic donor + H2O2 = 2 a phenolic radical donor + 2 H2O</text>
        <dbReference type="Rhea" id="RHEA:56136"/>
        <dbReference type="ChEBI" id="CHEBI:15377"/>
        <dbReference type="ChEBI" id="CHEBI:16240"/>
        <dbReference type="ChEBI" id="CHEBI:139520"/>
        <dbReference type="ChEBI" id="CHEBI:139521"/>
        <dbReference type="EC" id="1.11.1.7"/>
    </reaction>
</comment>
<evidence type="ECO:0000256" key="16">
    <source>
        <dbReference type="ARBA" id="ARBA00023324"/>
    </source>
</evidence>
<gene>
    <name evidence="24" type="ORF">LLUT_LOCUS27416</name>
</gene>
<evidence type="ECO:0000259" key="23">
    <source>
        <dbReference type="PROSITE" id="PS50873"/>
    </source>
</evidence>
<dbReference type="EMBL" id="CAXHTB010000019">
    <property type="protein sequence ID" value="CAL0326356.1"/>
    <property type="molecule type" value="Genomic_DNA"/>
</dbReference>
<feature type="binding site" evidence="19">
    <location>
        <position position="86"/>
    </location>
    <ligand>
        <name>Ca(2+)</name>
        <dbReference type="ChEBI" id="CHEBI:29108"/>
        <label>1</label>
    </ligand>
</feature>
<keyword evidence="14 21" id="KW-1015">Disulfide bond</keyword>
<comment type="cofactor">
    <cofactor evidence="19 22">
        <name>heme b</name>
        <dbReference type="ChEBI" id="CHEBI:60344"/>
    </cofactor>
    <text evidence="19 22">Binds 1 heme b (iron(II)-protoporphyrin IX) group per subunit.</text>
</comment>
<dbReference type="PRINTS" id="PR00461">
    <property type="entry name" value="PLPEROXIDASE"/>
</dbReference>
<dbReference type="InterPro" id="IPR000823">
    <property type="entry name" value="Peroxidase_pln"/>
</dbReference>
<evidence type="ECO:0000256" key="18">
    <source>
        <dbReference type="PIRSR" id="PIRSR600823-2"/>
    </source>
</evidence>
<keyword evidence="7 22" id="KW-0575">Peroxidase</keyword>
<feature type="chain" id="PRO_5043092643" description="Peroxidase" evidence="22">
    <location>
        <begin position="23"/>
        <end position="330"/>
    </location>
</feature>
<feature type="disulfide bond" evidence="21">
    <location>
        <begin position="78"/>
        <end position="83"/>
    </location>
</feature>
<dbReference type="InterPro" id="IPR033905">
    <property type="entry name" value="Secretory_peroxidase"/>
</dbReference>
<dbReference type="GO" id="GO:0006979">
    <property type="term" value="P:response to oxidative stress"/>
    <property type="evidence" value="ECO:0007669"/>
    <property type="project" value="UniProtKB-UniRule"/>
</dbReference>
<evidence type="ECO:0000256" key="20">
    <source>
        <dbReference type="PIRSR" id="PIRSR600823-4"/>
    </source>
</evidence>
<feature type="site" description="Transition state stabilizer" evidence="20">
    <location>
        <position position="72"/>
    </location>
</feature>
<sequence length="330" mass="36505">MKLHYFFLFLVLVILNLSTTFGLSSVNSLVPSEALLSADHYHGTCPNAEAIISQTVAAWVKKDPTLAPSIIRLHFHDCAIRGCDASILLNNQGGERNAVNSKTLRGFQMIDDIKSQLEKSCPRMVSCADILTAAARDATILAGGPFWEVTFGRKDGKISLASDANSVPHGHENITTLLQFFQTRGLDILDLVALSGSHTIGRSTCYSFIDRLYNFNGTRKPDPSLSYSFLNLLRKRCQGLMNLVYLDVITPRTFDSTYYTNLVKKLGLLSTDQSLFSDSRTAPFVQAFATQPFLFTSQFAVSMVKLGNVQVLTRPNEGEIRVNCNYVNTI</sequence>